<feature type="compositionally biased region" description="Polar residues" evidence="1">
    <location>
        <begin position="227"/>
        <end position="236"/>
    </location>
</feature>
<protein>
    <submittedName>
        <fullName evidence="2">Uncharacterized protein</fullName>
    </submittedName>
</protein>
<feature type="compositionally biased region" description="Low complexity" evidence="1">
    <location>
        <begin position="1040"/>
        <end position="1057"/>
    </location>
</feature>
<dbReference type="Proteomes" id="UP000036987">
    <property type="component" value="Unassembled WGS sequence"/>
</dbReference>
<feature type="compositionally biased region" description="Polar residues" evidence="1">
    <location>
        <begin position="99"/>
        <end position="108"/>
    </location>
</feature>
<evidence type="ECO:0000313" key="3">
    <source>
        <dbReference type="Proteomes" id="UP000036987"/>
    </source>
</evidence>
<feature type="region of interest" description="Disordered" evidence="1">
    <location>
        <begin position="120"/>
        <end position="208"/>
    </location>
</feature>
<feature type="region of interest" description="Disordered" evidence="1">
    <location>
        <begin position="762"/>
        <end position="787"/>
    </location>
</feature>
<reference evidence="3" key="1">
    <citation type="journal article" date="2016" name="Nature">
        <title>The genome of the seagrass Zostera marina reveals angiosperm adaptation to the sea.</title>
        <authorList>
            <person name="Olsen J.L."/>
            <person name="Rouze P."/>
            <person name="Verhelst B."/>
            <person name="Lin Y.-C."/>
            <person name="Bayer T."/>
            <person name="Collen J."/>
            <person name="Dattolo E."/>
            <person name="De Paoli E."/>
            <person name="Dittami S."/>
            <person name="Maumus F."/>
            <person name="Michel G."/>
            <person name="Kersting A."/>
            <person name="Lauritano C."/>
            <person name="Lohaus R."/>
            <person name="Toepel M."/>
            <person name="Tonon T."/>
            <person name="Vanneste K."/>
            <person name="Amirebrahimi M."/>
            <person name="Brakel J."/>
            <person name="Bostroem C."/>
            <person name="Chovatia M."/>
            <person name="Grimwood J."/>
            <person name="Jenkins J.W."/>
            <person name="Jueterbock A."/>
            <person name="Mraz A."/>
            <person name="Stam W.T."/>
            <person name="Tice H."/>
            <person name="Bornberg-Bauer E."/>
            <person name="Green P.J."/>
            <person name="Pearson G.A."/>
            <person name="Procaccini G."/>
            <person name="Duarte C.M."/>
            <person name="Schmutz J."/>
            <person name="Reusch T.B.H."/>
            <person name="Van de Peer Y."/>
        </authorList>
    </citation>
    <scope>NUCLEOTIDE SEQUENCE [LARGE SCALE GENOMIC DNA]</scope>
    <source>
        <strain evidence="3">cv. Finnish</strain>
    </source>
</reference>
<gene>
    <name evidence="2" type="ORF">ZOSMA_2G00600</name>
</gene>
<name>A0A0K9PAD1_ZOSMR</name>
<proteinExistence type="predicted"/>
<keyword evidence="3" id="KW-1185">Reference proteome</keyword>
<feature type="compositionally biased region" description="Low complexity" evidence="1">
    <location>
        <begin position="772"/>
        <end position="786"/>
    </location>
</feature>
<feature type="compositionally biased region" description="Polar residues" evidence="1">
    <location>
        <begin position="199"/>
        <end position="208"/>
    </location>
</feature>
<dbReference type="AlphaFoldDB" id="A0A0K9PAD1"/>
<feature type="region of interest" description="Disordered" evidence="1">
    <location>
        <begin position="227"/>
        <end position="253"/>
    </location>
</feature>
<organism evidence="2 3">
    <name type="scientific">Zostera marina</name>
    <name type="common">Eelgrass</name>
    <dbReference type="NCBI Taxonomy" id="29655"/>
    <lineage>
        <taxon>Eukaryota</taxon>
        <taxon>Viridiplantae</taxon>
        <taxon>Streptophyta</taxon>
        <taxon>Embryophyta</taxon>
        <taxon>Tracheophyta</taxon>
        <taxon>Spermatophyta</taxon>
        <taxon>Magnoliopsida</taxon>
        <taxon>Liliopsida</taxon>
        <taxon>Zosteraceae</taxon>
        <taxon>Zostera</taxon>
    </lineage>
</organism>
<evidence type="ECO:0000256" key="1">
    <source>
        <dbReference type="SAM" id="MobiDB-lite"/>
    </source>
</evidence>
<feature type="compositionally biased region" description="Polar residues" evidence="1">
    <location>
        <begin position="63"/>
        <end position="72"/>
    </location>
</feature>
<feature type="compositionally biased region" description="Polar residues" evidence="1">
    <location>
        <begin position="122"/>
        <end position="146"/>
    </location>
</feature>
<dbReference type="EMBL" id="LFYR01000981">
    <property type="protein sequence ID" value="KMZ66048.1"/>
    <property type="molecule type" value="Genomic_DNA"/>
</dbReference>
<feature type="region of interest" description="Disordered" evidence="1">
    <location>
        <begin position="893"/>
        <end position="921"/>
    </location>
</feature>
<feature type="compositionally biased region" description="Low complexity" evidence="1">
    <location>
        <begin position="85"/>
        <end position="98"/>
    </location>
</feature>
<feature type="compositionally biased region" description="Polar residues" evidence="1">
    <location>
        <begin position="175"/>
        <end position="189"/>
    </location>
</feature>
<accession>A0A0K9PAD1</accession>
<sequence length="1268" mass="138829">MKNTSVDKCNIQKRNCNDLLNSENGKNDDSWLVTPPGSPCPSLDVNGLLPINCSPMKKGDKIQSMSTTNSSSERLHPQSKRKFASSSTPSTTTRSSTPNKSLISTPSLKTSDLISSDLYGFSSDTPSNLRTNPFDRSSLQRLTPISRNRGESYSKSRRLPMKSLATRTTTKKQSVKNQTMGFSKNASRTPPSSPSSNSINLGQINKDNGNMVSQKKFKRPIMSKNAKFSKNSSPETKTSECKVLGPKSDNVHEQGVENKINPNKYSLNSDDIVLDEVKTKEIMVEPQPRSYSIFYPDDATSVTDSNEKISNCTFCWKSFQTAEIDSGNKVICQECALKDELFRELLMVESASSSSQIMDGMSESINSNKSKHSSSFTTYSNTRDNENDFKGLLKSSIRSKEVVSTDANRSHSLNNSNRSSFGDHIKNVMITPLIKDVDESNLGNSSSSSLDLGSSKQMVSNVESQKVGMDSLIPYLMLQSPKSLFSFFGDHIKSPTIPKMIENVDEPNPSNSASSSFDFGLSKKIVSHVESQKDEIDCLTTCSRFQSAKSLLPLGDHIKSPKTSQLIENIGGSDLRHSSSSSFDLGSSKQMVPHVESQKDEMECLTTCSRFQFAKSLLPSLGDHIRSPKTPQLNENIDGSNPSNSSSSSLDLGSSKQMVSNVESWKDGIDCISHRSMLQSAESLLSSLGDHIKSPKTSRLIENIDGSDLRHFSSSSLDLGSSKQMVPHVESQKDEMECLTTCSKFQFAKSLLPSLGDHIRSPKTPQLIENIDGSSPSNSSSSSFDLDSSKQMVANVESWKDGIDCSSHRSRLQSAESLLSSLGDHIKSPKTSRLIENINGSDLRHSSSSSLDLGSSKQMVPHVESQKDEMECLTTCSKFQFAKSLLPSLGDHIRSPKTPQLIENIDGSSPSNSSSSSFDLDSSKQMVANVESWKDGIDCSSHRSRLQSAESLLSSLGDHIKSPKTSQLIENIGGSDLRHSSSSSFDLGSSKQMVPHVESQKDEMECLTTCSKFQFAKSLLSSLGDHIRSPKTPQLIENIDGSNPSNSSSSSLDLGSSKQMVPNVESWKDGIDCSSHRSRLQSAESLLSSLGDHIKSPKTPKLIENIDESNSSHSSSSSLGLGSSIQIVPNVESWKEGMDCLSHRSRLQSAESLLSSFLGDHIKSPKKPQIIGDIDESDLTPTSFNATHHNNLNNNDNHEDTTISCCSIVNEMVQKVVEIETEKEQLHDEDLNAKIVRKRPSKSSNILKKVTNILRKIQNMIFGQCSHT</sequence>
<feature type="region of interest" description="Disordered" evidence="1">
    <location>
        <begin position="1031"/>
        <end position="1059"/>
    </location>
</feature>
<comment type="caution">
    <text evidence="2">The sequence shown here is derived from an EMBL/GenBank/DDBJ whole genome shotgun (WGS) entry which is preliminary data.</text>
</comment>
<feature type="compositionally biased region" description="Low complexity" evidence="1">
    <location>
        <begin position="638"/>
        <end position="653"/>
    </location>
</feature>
<feature type="compositionally biased region" description="Low complexity" evidence="1">
    <location>
        <begin position="906"/>
        <end position="920"/>
    </location>
</feature>
<evidence type="ECO:0000313" key="2">
    <source>
        <dbReference type="EMBL" id="KMZ66048.1"/>
    </source>
</evidence>
<feature type="region of interest" description="Disordered" evidence="1">
    <location>
        <begin position="55"/>
        <end position="108"/>
    </location>
</feature>
<feature type="region of interest" description="Disordered" evidence="1">
    <location>
        <begin position="624"/>
        <end position="653"/>
    </location>
</feature>